<keyword evidence="1" id="KW-0489">Methyltransferase</keyword>
<name>A0A2W5EWK6_9HYPH</name>
<keyword evidence="1" id="KW-0808">Transferase</keyword>
<feature type="non-terminal residue" evidence="1">
    <location>
        <position position="20"/>
    </location>
</feature>
<protein>
    <submittedName>
        <fullName evidence="1">SAM-dependent methyltransferase</fullName>
    </submittedName>
</protein>
<evidence type="ECO:0000313" key="2">
    <source>
        <dbReference type="Proteomes" id="UP000249769"/>
    </source>
</evidence>
<dbReference type="AlphaFoldDB" id="A0A2W5EWK6"/>
<sequence length="20" mass="2570">MALNLKQRLEQKFEEEIRFF</sequence>
<organism evidence="1 2">
    <name type="scientific">Agrobacterium fabrum</name>
    <dbReference type="NCBI Taxonomy" id="1176649"/>
    <lineage>
        <taxon>Bacteria</taxon>
        <taxon>Pseudomonadati</taxon>
        <taxon>Pseudomonadota</taxon>
        <taxon>Alphaproteobacteria</taxon>
        <taxon>Hyphomicrobiales</taxon>
        <taxon>Rhizobiaceae</taxon>
        <taxon>Rhizobium/Agrobacterium group</taxon>
        <taxon>Agrobacterium</taxon>
        <taxon>Agrobacterium tumefaciens complex</taxon>
    </lineage>
</organism>
<evidence type="ECO:0000313" key="1">
    <source>
        <dbReference type="EMBL" id="PZP48355.1"/>
    </source>
</evidence>
<dbReference type="GO" id="GO:0008168">
    <property type="term" value="F:methyltransferase activity"/>
    <property type="evidence" value="ECO:0007669"/>
    <property type="project" value="UniProtKB-KW"/>
</dbReference>
<comment type="caution">
    <text evidence="1">The sequence shown here is derived from an EMBL/GenBank/DDBJ whole genome shotgun (WGS) entry which is preliminary data.</text>
</comment>
<gene>
    <name evidence="1" type="ORF">DI595_15730</name>
</gene>
<proteinExistence type="predicted"/>
<accession>A0A2W5EWK6</accession>
<dbReference type="Proteomes" id="UP000249769">
    <property type="component" value="Unassembled WGS sequence"/>
</dbReference>
<reference evidence="1 2" key="1">
    <citation type="submission" date="2017-08" db="EMBL/GenBank/DDBJ databases">
        <title>Infants hospitalized years apart are colonized by the same room-sourced microbial strains.</title>
        <authorList>
            <person name="Brooks B."/>
            <person name="Olm M.R."/>
            <person name="Firek B.A."/>
            <person name="Baker R."/>
            <person name="Thomas B.C."/>
            <person name="Morowitz M.J."/>
            <person name="Banfield J.F."/>
        </authorList>
    </citation>
    <scope>NUCLEOTIDE SEQUENCE [LARGE SCALE GENOMIC DNA]</scope>
    <source>
        <strain evidence="1">S2_009_000_R2_73</strain>
    </source>
</reference>
<dbReference type="GO" id="GO:0032259">
    <property type="term" value="P:methylation"/>
    <property type="evidence" value="ECO:0007669"/>
    <property type="project" value="UniProtKB-KW"/>
</dbReference>
<dbReference type="EMBL" id="QFOL01000211">
    <property type="protein sequence ID" value="PZP48355.1"/>
    <property type="molecule type" value="Genomic_DNA"/>
</dbReference>